<dbReference type="EMBL" id="VTUX01000004">
    <property type="protein sequence ID" value="KAA1192011.1"/>
    <property type="molecule type" value="Genomic_DNA"/>
</dbReference>
<feature type="domain" description="Amphi-Trp" evidence="1">
    <location>
        <begin position="6"/>
        <end position="72"/>
    </location>
</feature>
<protein>
    <submittedName>
        <fullName evidence="2">Amphi-Trp domain-containing protein</fullName>
    </submittedName>
</protein>
<dbReference type="Proteomes" id="UP000323708">
    <property type="component" value="Unassembled WGS sequence"/>
</dbReference>
<dbReference type="RefSeq" id="WP_149611447.1">
    <property type="nucleotide sequence ID" value="NZ_VTUX01000004.1"/>
</dbReference>
<name>A0A5B0X0Y1_9GAMM</name>
<evidence type="ECO:0000313" key="2">
    <source>
        <dbReference type="EMBL" id="KAA1192011.1"/>
    </source>
</evidence>
<dbReference type="AlphaFoldDB" id="A0A5B0X0Y1"/>
<dbReference type="InterPro" id="IPR027598">
    <property type="entry name" value="Amphi-Trp_dom"/>
</dbReference>
<evidence type="ECO:0000313" key="3">
    <source>
        <dbReference type="Proteomes" id="UP000323708"/>
    </source>
</evidence>
<reference evidence="2 3" key="1">
    <citation type="submission" date="2019-09" db="EMBL/GenBank/DDBJ databases">
        <authorList>
            <person name="Chen X.-Y."/>
        </authorList>
    </citation>
    <scope>NUCLEOTIDE SEQUENCE [LARGE SCALE GENOMIC DNA]</scope>
    <source>
        <strain evidence="2 3">NY5</strain>
    </source>
</reference>
<comment type="caution">
    <text evidence="2">The sequence shown here is derived from an EMBL/GenBank/DDBJ whole genome shotgun (WGS) entry which is preliminary data.</text>
</comment>
<sequence length="72" mass="8288">MDILEIKDKQRLSREDAAKLLHQIADSLARHNALQFSQDGKSVQVRVADQVELEVELEVESDETSLEIELKW</sequence>
<organism evidence="2 3">
    <name type="scientific">Pseudohalioglobus sediminis</name>
    <dbReference type="NCBI Taxonomy" id="2606449"/>
    <lineage>
        <taxon>Bacteria</taxon>
        <taxon>Pseudomonadati</taxon>
        <taxon>Pseudomonadota</taxon>
        <taxon>Gammaproteobacteria</taxon>
        <taxon>Cellvibrionales</taxon>
        <taxon>Halieaceae</taxon>
        <taxon>Pseudohalioglobus</taxon>
    </lineage>
</organism>
<dbReference type="NCBIfam" id="TIGR04354">
    <property type="entry name" value="amphi-Trp"/>
    <property type="match status" value="1"/>
</dbReference>
<accession>A0A5B0X0Y1</accession>
<proteinExistence type="predicted"/>
<gene>
    <name evidence="2" type="ORF">F0M18_10855</name>
</gene>
<dbReference type="Pfam" id="PF20068">
    <property type="entry name" value="Amphi-Trp"/>
    <property type="match status" value="1"/>
</dbReference>
<evidence type="ECO:0000259" key="1">
    <source>
        <dbReference type="Pfam" id="PF20068"/>
    </source>
</evidence>
<keyword evidence="3" id="KW-1185">Reference proteome</keyword>